<dbReference type="GO" id="GO:0006508">
    <property type="term" value="P:proteolysis"/>
    <property type="evidence" value="ECO:0007669"/>
    <property type="project" value="InterPro"/>
</dbReference>
<dbReference type="Pfam" id="PF01835">
    <property type="entry name" value="MG2"/>
    <property type="match status" value="1"/>
</dbReference>
<gene>
    <name evidence="7" type="ORF">SAMN02982922_4190</name>
</gene>
<dbReference type="InterPro" id="IPR000177">
    <property type="entry name" value="Apple"/>
</dbReference>
<dbReference type="Pfam" id="PF21142">
    <property type="entry name" value="A2M_bMG2"/>
    <property type="match status" value="1"/>
</dbReference>
<dbReference type="CDD" id="cd02891">
    <property type="entry name" value="A2M_like"/>
    <property type="match status" value="1"/>
</dbReference>
<evidence type="ECO:0000256" key="4">
    <source>
        <dbReference type="ARBA" id="ARBA00023157"/>
    </source>
</evidence>
<accession>A0A1X7PI50</accession>
<reference evidence="7 8" key="1">
    <citation type="submission" date="2017-04" db="EMBL/GenBank/DDBJ databases">
        <authorList>
            <person name="Afonso C.L."/>
            <person name="Miller P.J."/>
            <person name="Scott M.A."/>
            <person name="Spackman E."/>
            <person name="Goraichik I."/>
            <person name="Dimitrov K.M."/>
            <person name="Suarez D.L."/>
            <person name="Swayne D.E."/>
        </authorList>
    </citation>
    <scope>NUCLEOTIDE SEQUENCE [LARGE SCALE GENOMIC DNA]</scope>
    <source>
        <strain evidence="7 8">B5P</strain>
    </source>
</reference>
<dbReference type="InterPro" id="IPR049120">
    <property type="entry name" value="A2M_bMG2"/>
</dbReference>
<dbReference type="Gene3D" id="1.50.10.20">
    <property type="match status" value="1"/>
</dbReference>
<organism evidence="7 8">
    <name type="scientific">Mesorhizobium australicum</name>
    <dbReference type="NCBI Taxonomy" id="536018"/>
    <lineage>
        <taxon>Bacteria</taxon>
        <taxon>Pseudomonadati</taxon>
        <taxon>Pseudomonadota</taxon>
        <taxon>Alphaproteobacteria</taxon>
        <taxon>Hyphomicrobiales</taxon>
        <taxon>Phyllobacteriaceae</taxon>
        <taxon>Mesorhizobium</taxon>
    </lineage>
</organism>
<dbReference type="Pfam" id="PF17962">
    <property type="entry name" value="bMG6"/>
    <property type="match status" value="1"/>
</dbReference>
<dbReference type="SMART" id="SM01359">
    <property type="entry name" value="A2M_N_2"/>
    <property type="match status" value="1"/>
</dbReference>
<evidence type="ECO:0000256" key="5">
    <source>
        <dbReference type="SAM" id="SignalP"/>
    </source>
</evidence>
<dbReference type="InterPro" id="IPR002890">
    <property type="entry name" value="MG2"/>
</dbReference>
<dbReference type="PANTHER" id="PTHR40094:SF1">
    <property type="entry name" value="UBIQUITIN DOMAIN-CONTAINING PROTEIN"/>
    <property type="match status" value="1"/>
</dbReference>
<dbReference type="Pfam" id="PF00024">
    <property type="entry name" value="PAN_1"/>
    <property type="match status" value="1"/>
</dbReference>
<dbReference type="Gene3D" id="2.60.40.1930">
    <property type="match status" value="1"/>
</dbReference>
<name>A0A1X7PI50_9HYPH</name>
<dbReference type="InterPro" id="IPR011626">
    <property type="entry name" value="Alpha-macroglobulin_TED"/>
</dbReference>
<dbReference type="InterPro" id="IPR011625">
    <property type="entry name" value="A2M_N_BRD"/>
</dbReference>
<dbReference type="RefSeq" id="WP_085465907.1">
    <property type="nucleotide sequence ID" value="NZ_FXBL01000004.1"/>
</dbReference>
<feature type="chain" id="PRO_5012507846" description="Apple domain-containing protein" evidence="5">
    <location>
        <begin position="23"/>
        <end position="1823"/>
    </location>
</feature>
<comment type="similarity">
    <text evidence="1">Belongs to the protease inhibitor I39 (alpha-2-macroglobulin) family. Bacterial alpha-2-macroglobulin subfamily.</text>
</comment>
<dbReference type="SUPFAM" id="SSF57414">
    <property type="entry name" value="Hairpin loop containing domain-like"/>
    <property type="match status" value="1"/>
</dbReference>
<keyword evidence="4" id="KW-1015">Disulfide bond</keyword>
<dbReference type="CDD" id="cd01100">
    <property type="entry name" value="APPLE_Factor_XI_like"/>
    <property type="match status" value="1"/>
</dbReference>
<dbReference type="OrthoDB" id="9767116at2"/>
<protein>
    <recommendedName>
        <fullName evidence="6">Apple domain-containing protein</fullName>
    </recommendedName>
</protein>
<dbReference type="Pfam" id="PF17973">
    <property type="entry name" value="bMG10"/>
    <property type="match status" value="1"/>
</dbReference>
<dbReference type="SUPFAM" id="SSF48239">
    <property type="entry name" value="Terpenoid cyclases/Protein prenyltransferases"/>
    <property type="match status" value="1"/>
</dbReference>
<dbReference type="InterPro" id="IPR047565">
    <property type="entry name" value="Alpha-macroglob_thiol-ester_cl"/>
</dbReference>
<dbReference type="Pfam" id="PF07703">
    <property type="entry name" value="A2M_BRD"/>
    <property type="match status" value="1"/>
</dbReference>
<dbReference type="InterPro" id="IPR041246">
    <property type="entry name" value="Bact_MG10"/>
</dbReference>
<dbReference type="Proteomes" id="UP000193083">
    <property type="component" value="Unassembled WGS sequence"/>
</dbReference>
<keyword evidence="8" id="KW-1185">Reference proteome</keyword>
<feature type="signal peptide" evidence="5">
    <location>
        <begin position="1"/>
        <end position="22"/>
    </location>
</feature>
<evidence type="ECO:0000259" key="6">
    <source>
        <dbReference type="PROSITE" id="PS50948"/>
    </source>
</evidence>
<evidence type="ECO:0000256" key="2">
    <source>
        <dbReference type="ARBA" id="ARBA00022729"/>
    </source>
</evidence>
<dbReference type="GO" id="GO:0004866">
    <property type="term" value="F:endopeptidase inhibitor activity"/>
    <property type="evidence" value="ECO:0007669"/>
    <property type="project" value="InterPro"/>
</dbReference>
<dbReference type="Pfam" id="PF00207">
    <property type="entry name" value="A2M"/>
    <property type="match status" value="1"/>
</dbReference>
<dbReference type="InterPro" id="IPR001599">
    <property type="entry name" value="Macroglobln_a2"/>
</dbReference>
<dbReference type="Pfam" id="PF11974">
    <property type="entry name" value="bMG3"/>
    <property type="match status" value="1"/>
</dbReference>
<dbReference type="InterPro" id="IPR041203">
    <property type="entry name" value="Bact_A2M_MG5"/>
</dbReference>
<keyword evidence="2 5" id="KW-0732">Signal</keyword>
<dbReference type="InterPro" id="IPR051802">
    <property type="entry name" value="YfhM-like"/>
</dbReference>
<dbReference type="Pfam" id="PF17972">
    <property type="entry name" value="bMG5"/>
    <property type="match status" value="1"/>
</dbReference>
<dbReference type="EMBL" id="FXBL01000004">
    <property type="protein sequence ID" value="SMH50565.1"/>
    <property type="molecule type" value="Genomic_DNA"/>
</dbReference>
<dbReference type="PANTHER" id="PTHR40094">
    <property type="entry name" value="ALPHA-2-MACROGLOBULIN HOMOLOG"/>
    <property type="match status" value="1"/>
</dbReference>
<evidence type="ECO:0000313" key="7">
    <source>
        <dbReference type="EMBL" id="SMH50565.1"/>
    </source>
</evidence>
<dbReference type="InterPro" id="IPR026284">
    <property type="entry name" value="A2MG_proteobact"/>
</dbReference>
<dbReference type="GO" id="GO:0005615">
    <property type="term" value="C:extracellular space"/>
    <property type="evidence" value="ECO:0007669"/>
    <property type="project" value="InterPro"/>
</dbReference>
<dbReference type="PROSITE" id="PS50948">
    <property type="entry name" value="PAN"/>
    <property type="match status" value="1"/>
</dbReference>
<dbReference type="SMART" id="SM01360">
    <property type="entry name" value="A2M"/>
    <property type="match status" value="1"/>
</dbReference>
<sequence length="1823" mass="195596">MAKRFLARAFAAIGLVAGLAGAAAAQMDTRSIERSQNSDYFGFDLRTVQNVTLDQCEAACLGDSQCRAFTYNTRVKWCFLKSDYNKLNAFAGAVAGKVVTRSSDPDIGAPEALSFVPAYMLDEAVRYRAGIESATQPPERGLAGLVESAQNMARLGDPRGAAAAWAAAISISKTDPALWLGLTDAAMGVVALNQNDSWTWRQNATSAGVVAYQLTRTTASRAQALATLARALEVRSNPRPALEAYKASLVLVADAGVQSAFDSLYEKYGFRVVDHTIDSDNRTPRVCVQFSEALVKSGVDYANFVTVDGQDKPAIVPGDREICAEGLEHGKNYTISVRQGLPAAIGEVIERPVTLNVYIRDRAPSARFTGENFVLPSTARRGIPLVTVNTQSAKLSLYRIGDRGLADAISNERFLRQMDGYDAQRIANETGEPIWSGTIDIQSKLNEEVTTSFPVDEALPERKPGVYVLVAEPVKGVDEDDWSTKATQWFVVSDIGLATYTGEDGLTVFARSLSTAKPLANVELQLLARNNEVLGKATTDAEGRATFTPGLVRGEGGLTPALVAAHAAEDFVFLDMTRAGFDLSDRGVEGRETPGAIDIYAWTERGIYRAGETVHLQALARDDRAKAIADLPLTVIFSRPDGVENSREVTTGAELGGHHAALALTDNAMRGTWTARVYTDPKASPLSEISFLVEDFTPDRIEFDMSSEQEEVAVGEPATIDIDGRYLYGAPAAGLSMEGEVNVSTTREWDGFDGYQFGLADEEGDDEQSTRVDLDELPLTDENGKASFEVTVDEVPSTTRLLVGEVVVRMREGGGRAVERTLDLGIRGDGPVIGIKPEFEGDSVPEGSTANFKVIAVDPEGERQDLAGMDWSLVKVERNYQWYRSNDAWAYEPVTFTTKVADGKLDAKAGEEASLSLPVNWGRYRLEITAPDASGPATSVEFDAGWYVSATSTETPDGLEVALDKPAYAPGETARLNISSRFAGEVLVTVGADRLLATYTATVPEGGTIVDIPVSADWGAGAYVTAALYRPGDAQESRMPMRAIGLKWLQVDPASRTIAVSLETPQKMEPRGPLVIPVALSNVPAGEKAYVTVAAVDVGILNLTSYTPPDAGKWYYGQRKLGIEMRDIYGRLIDGSLGAAGRLRTGGDGGMQTTGRPPTEELVAFFSGIVEVGPDGRASVSFDIPQFNGTARVMAVAWSGSALGRAQADVIIRDPVVVTASMPKFLTPGDRAELRLDIANTDGPAGDYKLALNGAGLILDGGDETLNLAAGKSQTVTVPLVAGDAEFATINVSLTHASGLTVEQALSAPIRPAVLPVTTRHVVTLAPNTGSVTVDGGLLAESVRQGATVSVGVSRSAALDIPAMLMTLDRYPYGCAEQTTSRALPLLYLSELSAEAGMEDDPDVRKRVQDAIVRVLSYQSSSGSFGLWGPGYGDLWLDSYVTDFLTRAREQKYDVPSEGIDQALRNLQNALSYDVNIEEKGNEIAYALYVLARNKKASVGDLRYYSDTQIGQFRTPLARAHLAAGLALYGDNVRSEAAFDSAFQLAQATEGKSLDRSDYGSALRDGAAMLALAAESRPAPALIPSMVQLVSQERNQSRWTSTQEEAWMLLAARAIKAGSNDIKLNVNGQPHTGNFSVRKTADDLDAAPVVISNTSNEPLEAVLTTVAAPLDPLPAGGDGFAIERTYYTLDGEEANITEAAQNERYVVVLKVTERNSWPSRVLVSDLLPAGFQIDNPSIVGSADLSNFDWLGGVEPAHVEFRNDRFIAAFNRDGSSNREFNLAYVVRAVTPGDYAHPAATVEDMYRPQFSARTATGRMQVLAAQ</sequence>
<evidence type="ECO:0000313" key="8">
    <source>
        <dbReference type="Proteomes" id="UP000193083"/>
    </source>
</evidence>
<dbReference type="InterPro" id="IPR008930">
    <property type="entry name" value="Terpenoid_cyclase/PrenylTrfase"/>
</dbReference>
<dbReference type="InterPro" id="IPR003609">
    <property type="entry name" value="Pan_app"/>
</dbReference>
<keyword evidence="3" id="KW-0677">Repeat</keyword>
<dbReference type="InterPro" id="IPR021868">
    <property type="entry name" value="Alpha_2_Macroglob_MG3"/>
</dbReference>
<dbReference type="Pfam" id="PF07678">
    <property type="entry name" value="TED_complement"/>
    <property type="match status" value="1"/>
</dbReference>
<feature type="domain" description="Apple" evidence="6">
    <location>
        <begin position="25"/>
        <end position="103"/>
    </location>
</feature>
<dbReference type="SMART" id="SM00223">
    <property type="entry name" value="APPLE"/>
    <property type="match status" value="1"/>
</dbReference>
<dbReference type="PIRSF" id="PIRSF038980">
    <property type="entry name" value="A2M_bac"/>
    <property type="match status" value="1"/>
</dbReference>
<evidence type="ECO:0000256" key="3">
    <source>
        <dbReference type="ARBA" id="ARBA00022737"/>
    </source>
</evidence>
<dbReference type="Gene3D" id="3.50.4.10">
    <property type="entry name" value="Hepatocyte Growth Factor"/>
    <property type="match status" value="1"/>
</dbReference>
<proteinExistence type="inferred from homology"/>
<dbReference type="InterPro" id="IPR041462">
    <property type="entry name" value="Bact_A2M_MG6"/>
</dbReference>
<dbReference type="SMART" id="SM01419">
    <property type="entry name" value="Thiol-ester_cl"/>
    <property type="match status" value="1"/>
</dbReference>
<evidence type="ECO:0000256" key="1">
    <source>
        <dbReference type="ARBA" id="ARBA00010556"/>
    </source>
</evidence>